<keyword evidence="1" id="KW-0812">Transmembrane</keyword>
<keyword evidence="1" id="KW-1133">Transmembrane helix</keyword>
<evidence type="ECO:0000313" key="2">
    <source>
        <dbReference type="EMBL" id="GAE94532.1"/>
    </source>
</evidence>
<gene>
    <name evidence="2" type="ORF">JCM21714_3694</name>
</gene>
<proteinExistence type="predicted"/>
<sequence length="107" mass="11861">MKTFLLICLAVIAALVLLTNLGTMILLLISIAVAYYGVRKFIMATTTGSKVGWGGIVILIGASMSLSNIPALIGVVALVVLYYIYKKWQQEKQNKYYKDNDLSWDKL</sequence>
<evidence type="ECO:0000313" key="3">
    <source>
        <dbReference type="Proteomes" id="UP000019102"/>
    </source>
</evidence>
<dbReference type="STRING" id="1298598.JCM21714_3694"/>
<protein>
    <recommendedName>
        <fullName evidence="4">Lia operon protein LiaI</fullName>
    </recommendedName>
</protein>
<evidence type="ECO:0008006" key="4">
    <source>
        <dbReference type="Google" id="ProtNLM"/>
    </source>
</evidence>
<keyword evidence="3" id="KW-1185">Reference proteome</keyword>
<feature type="transmembrane region" description="Helical" evidence="1">
    <location>
        <begin position="7"/>
        <end position="36"/>
    </location>
</feature>
<organism evidence="2 3">
    <name type="scientific">Gracilibacillus boraciitolerans JCM 21714</name>
    <dbReference type="NCBI Taxonomy" id="1298598"/>
    <lineage>
        <taxon>Bacteria</taxon>
        <taxon>Bacillati</taxon>
        <taxon>Bacillota</taxon>
        <taxon>Bacilli</taxon>
        <taxon>Bacillales</taxon>
        <taxon>Bacillaceae</taxon>
        <taxon>Gracilibacillus</taxon>
    </lineage>
</organism>
<evidence type="ECO:0000256" key="1">
    <source>
        <dbReference type="SAM" id="Phobius"/>
    </source>
</evidence>
<reference evidence="2 3" key="1">
    <citation type="journal article" date="2014" name="Genome Announc.">
        <title>Draft Genome Sequence of the Boron-Tolerant and Moderately Halotolerant Bacterium Gracilibacillus boraciitolerans JCM 21714T.</title>
        <authorList>
            <person name="Ahmed I."/>
            <person name="Oshima K."/>
            <person name="Suda W."/>
            <person name="Kitamura K."/>
            <person name="Iida T."/>
            <person name="Ohmori Y."/>
            <person name="Fujiwara T."/>
            <person name="Hattori M."/>
            <person name="Ohkuma M."/>
        </authorList>
    </citation>
    <scope>NUCLEOTIDE SEQUENCE [LARGE SCALE GENOMIC DNA]</scope>
    <source>
        <strain evidence="2 3">JCM 21714</strain>
    </source>
</reference>
<dbReference type="RefSeq" id="WP_035725131.1">
    <property type="nucleotide sequence ID" value="NZ_BAVS01000026.1"/>
</dbReference>
<comment type="caution">
    <text evidence="2">The sequence shown here is derived from an EMBL/GenBank/DDBJ whole genome shotgun (WGS) entry which is preliminary data.</text>
</comment>
<dbReference type="Proteomes" id="UP000019102">
    <property type="component" value="Unassembled WGS sequence"/>
</dbReference>
<dbReference type="AlphaFoldDB" id="W4VMW9"/>
<dbReference type="EMBL" id="BAVS01000026">
    <property type="protein sequence ID" value="GAE94532.1"/>
    <property type="molecule type" value="Genomic_DNA"/>
</dbReference>
<feature type="transmembrane region" description="Helical" evidence="1">
    <location>
        <begin position="56"/>
        <end position="85"/>
    </location>
</feature>
<dbReference type="OrthoDB" id="2971941at2"/>
<name>W4VMW9_9BACI</name>
<dbReference type="eggNOG" id="ENOG5031SCS">
    <property type="taxonomic scope" value="Bacteria"/>
</dbReference>
<keyword evidence="1" id="KW-0472">Membrane</keyword>
<accession>W4VMW9</accession>